<evidence type="ECO:0000256" key="1">
    <source>
        <dbReference type="ARBA" id="ARBA00022801"/>
    </source>
</evidence>
<organism evidence="3 4">
    <name type="scientific">Tothia fuscella</name>
    <dbReference type="NCBI Taxonomy" id="1048955"/>
    <lineage>
        <taxon>Eukaryota</taxon>
        <taxon>Fungi</taxon>
        <taxon>Dikarya</taxon>
        <taxon>Ascomycota</taxon>
        <taxon>Pezizomycotina</taxon>
        <taxon>Dothideomycetes</taxon>
        <taxon>Pleosporomycetidae</taxon>
        <taxon>Venturiales</taxon>
        <taxon>Cylindrosympodiaceae</taxon>
        <taxon>Tothia</taxon>
    </lineage>
</organism>
<keyword evidence="4" id="KW-1185">Reference proteome</keyword>
<comment type="caution">
    <text evidence="3">The sequence shown here is derived from an EMBL/GenBank/DDBJ whole genome shotgun (WGS) entry which is preliminary data.</text>
</comment>
<dbReference type="GO" id="GO:0016787">
    <property type="term" value="F:hydrolase activity"/>
    <property type="evidence" value="ECO:0007669"/>
    <property type="project" value="UniProtKB-KW"/>
</dbReference>
<evidence type="ECO:0000313" key="3">
    <source>
        <dbReference type="EMBL" id="KAF2429820.1"/>
    </source>
</evidence>
<dbReference type="InterPro" id="IPR013094">
    <property type="entry name" value="AB_hydrolase_3"/>
</dbReference>
<dbReference type="AlphaFoldDB" id="A0A9P4NPS4"/>
<accession>A0A9P4NPS4</accession>
<sequence length="319" mass="34591">MSPAPINIQNTTAANILLDQQNQAFVHALEQSGGPPLQTLAVVDARGVLESITKHEPAKDISVEEIHVQVGGKNVSTFIYKRKEGNAQALPFIFYTHGGGWILGSPSTHANLMEDLARESGCAIVFPYYTPAPDAQFPVQFEESFGLLEWTDKYVCAGDSVGGHMAIAMNYLANVRSLSVKPSSLVLFYPVTTTSEQSSMYQEFENGPYLTKAVLEWMTAAFLPKDADRKLPISSPLNFMSGGDLAKFPPTTILCAGVDPLREEAEEFGYRLQKLGVDAATLRVDGQIHDFAIISAIRTSPGARAAISLAALKAKQAHF</sequence>
<dbReference type="Proteomes" id="UP000800235">
    <property type="component" value="Unassembled WGS sequence"/>
</dbReference>
<evidence type="ECO:0000313" key="4">
    <source>
        <dbReference type="Proteomes" id="UP000800235"/>
    </source>
</evidence>
<feature type="domain" description="Alpha/beta hydrolase fold-3" evidence="2">
    <location>
        <begin position="93"/>
        <end position="292"/>
    </location>
</feature>
<keyword evidence="1" id="KW-0378">Hydrolase</keyword>
<dbReference type="Gene3D" id="3.40.50.1820">
    <property type="entry name" value="alpha/beta hydrolase"/>
    <property type="match status" value="1"/>
</dbReference>
<protein>
    <recommendedName>
        <fullName evidence="2">Alpha/beta hydrolase fold-3 domain-containing protein</fullName>
    </recommendedName>
</protein>
<gene>
    <name evidence="3" type="ORF">EJ08DRAFT_670751</name>
</gene>
<dbReference type="InterPro" id="IPR050300">
    <property type="entry name" value="GDXG_lipolytic_enzyme"/>
</dbReference>
<dbReference type="PANTHER" id="PTHR48081:SF8">
    <property type="entry name" value="ALPHA_BETA HYDROLASE FOLD-3 DOMAIN-CONTAINING PROTEIN-RELATED"/>
    <property type="match status" value="1"/>
</dbReference>
<dbReference type="Pfam" id="PF07859">
    <property type="entry name" value="Abhydrolase_3"/>
    <property type="match status" value="1"/>
</dbReference>
<dbReference type="InterPro" id="IPR029058">
    <property type="entry name" value="AB_hydrolase_fold"/>
</dbReference>
<dbReference type="OrthoDB" id="433474at2759"/>
<reference evidence="3" key="1">
    <citation type="journal article" date="2020" name="Stud. Mycol.">
        <title>101 Dothideomycetes genomes: a test case for predicting lifestyles and emergence of pathogens.</title>
        <authorList>
            <person name="Haridas S."/>
            <person name="Albert R."/>
            <person name="Binder M."/>
            <person name="Bloem J."/>
            <person name="Labutti K."/>
            <person name="Salamov A."/>
            <person name="Andreopoulos B."/>
            <person name="Baker S."/>
            <person name="Barry K."/>
            <person name="Bills G."/>
            <person name="Bluhm B."/>
            <person name="Cannon C."/>
            <person name="Castanera R."/>
            <person name="Culley D."/>
            <person name="Daum C."/>
            <person name="Ezra D."/>
            <person name="Gonzalez J."/>
            <person name="Henrissat B."/>
            <person name="Kuo A."/>
            <person name="Liang C."/>
            <person name="Lipzen A."/>
            <person name="Lutzoni F."/>
            <person name="Magnuson J."/>
            <person name="Mondo S."/>
            <person name="Nolan M."/>
            <person name="Ohm R."/>
            <person name="Pangilinan J."/>
            <person name="Park H.-J."/>
            <person name="Ramirez L."/>
            <person name="Alfaro M."/>
            <person name="Sun H."/>
            <person name="Tritt A."/>
            <person name="Yoshinaga Y."/>
            <person name="Zwiers L.-H."/>
            <person name="Turgeon B."/>
            <person name="Goodwin S."/>
            <person name="Spatafora J."/>
            <person name="Crous P."/>
            <person name="Grigoriev I."/>
        </authorList>
    </citation>
    <scope>NUCLEOTIDE SEQUENCE</scope>
    <source>
        <strain evidence="3">CBS 130266</strain>
    </source>
</reference>
<name>A0A9P4NPS4_9PEZI</name>
<proteinExistence type="predicted"/>
<dbReference type="EMBL" id="MU007043">
    <property type="protein sequence ID" value="KAF2429820.1"/>
    <property type="molecule type" value="Genomic_DNA"/>
</dbReference>
<evidence type="ECO:0000259" key="2">
    <source>
        <dbReference type="Pfam" id="PF07859"/>
    </source>
</evidence>
<dbReference type="SUPFAM" id="SSF53474">
    <property type="entry name" value="alpha/beta-Hydrolases"/>
    <property type="match status" value="1"/>
</dbReference>
<dbReference type="PANTHER" id="PTHR48081">
    <property type="entry name" value="AB HYDROLASE SUPERFAMILY PROTEIN C4A8.06C"/>
    <property type="match status" value="1"/>
</dbReference>